<comment type="caution">
    <text evidence="6">The sequence shown here is derived from an EMBL/GenBank/DDBJ whole genome shotgun (WGS) entry which is preliminary data.</text>
</comment>
<keyword evidence="3 5" id="KW-1133">Transmembrane helix</keyword>
<evidence type="ECO:0000256" key="5">
    <source>
        <dbReference type="SAM" id="Phobius"/>
    </source>
</evidence>
<dbReference type="GO" id="GO:0016020">
    <property type="term" value="C:membrane"/>
    <property type="evidence" value="ECO:0007669"/>
    <property type="project" value="UniProtKB-SubCell"/>
</dbReference>
<keyword evidence="4 5" id="KW-0472">Membrane</keyword>
<keyword evidence="2 5" id="KW-0812">Transmembrane</keyword>
<name>A0A8J2TKR0_9BACI</name>
<evidence type="ECO:0000256" key="3">
    <source>
        <dbReference type="ARBA" id="ARBA00022989"/>
    </source>
</evidence>
<proteinExistence type="predicted"/>
<dbReference type="InterPro" id="IPR027359">
    <property type="entry name" value="Volt_channel_dom_sf"/>
</dbReference>
<feature type="transmembrane region" description="Helical" evidence="5">
    <location>
        <begin position="113"/>
        <end position="132"/>
    </location>
</feature>
<dbReference type="Proteomes" id="UP000602050">
    <property type="component" value="Unassembled WGS sequence"/>
</dbReference>
<sequence length="202" mass="23782">MRQIAGKLYEIMMLILVVLTVMTVWNDVLYNNYINIIVWAVFFVDFMQRLYRAESKWAFIKENPFLVLAIIPFDQFFQTARIVRVIYLFRVKTIAKHYIAPWRDKLTDRSFRGIVIFLLAYQLTEAVIILNIEESVPDLPGALLVVFGQLFFFGRNIFVITDPISVFLLTVTSIIGIIIQGFALQWIFTKSEQWYKKAKQKH</sequence>
<feature type="transmembrane region" description="Helical" evidence="5">
    <location>
        <begin position="138"/>
        <end position="154"/>
    </location>
</feature>
<accession>A0A8J2TKR0</accession>
<evidence type="ECO:0000256" key="2">
    <source>
        <dbReference type="ARBA" id="ARBA00022692"/>
    </source>
</evidence>
<reference evidence="6" key="2">
    <citation type="submission" date="2020-09" db="EMBL/GenBank/DDBJ databases">
        <authorList>
            <person name="Sun Q."/>
            <person name="Zhou Y."/>
        </authorList>
    </citation>
    <scope>NUCLEOTIDE SEQUENCE</scope>
    <source>
        <strain evidence="6">CGMCC 1.12360</strain>
    </source>
</reference>
<evidence type="ECO:0000313" key="6">
    <source>
        <dbReference type="EMBL" id="GFZ78468.1"/>
    </source>
</evidence>
<dbReference type="SUPFAM" id="SSF81324">
    <property type="entry name" value="Voltage-gated potassium channels"/>
    <property type="match status" value="1"/>
</dbReference>
<reference evidence="6" key="1">
    <citation type="journal article" date="2014" name="Int. J. Syst. Evol. Microbiol.">
        <title>Complete genome sequence of Corynebacterium casei LMG S-19264T (=DSM 44701T), isolated from a smear-ripened cheese.</title>
        <authorList>
            <consortium name="US DOE Joint Genome Institute (JGI-PGF)"/>
            <person name="Walter F."/>
            <person name="Albersmeier A."/>
            <person name="Kalinowski J."/>
            <person name="Ruckert C."/>
        </authorList>
    </citation>
    <scope>NUCLEOTIDE SEQUENCE</scope>
    <source>
        <strain evidence="6">CGMCC 1.12360</strain>
    </source>
</reference>
<evidence type="ECO:0000256" key="1">
    <source>
        <dbReference type="ARBA" id="ARBA00004141"/>
    </source>
</evidence>
<dbReference type="RefSeq" id="WP_188392261.1">
    <property type="nucleotide sequence ID" value="NZ_BMEV01000035.1"/>
</dbReference>
<evidence type="ECO:0000256" key="4">
    <source>
        <dbReference type="ARBA" id="ARBA00023136"/>
    </source>
</evidence>
<evidence type="ECO:0000313" key="7">
    <source>
        <dbReference type="Proteomes" id="UP000602050"/>
    </source>
</evidence>
<protein>
    <submittedName>
        <fullName evidence="6">Uncharacterized protein</fullName>
    </submittedName>
</protein>
<feature type="transmembrane region" description="Helical" evidence="5">
    <location>
        <begin position="7"/>
        <end position="26"/>
    </location>
</feature>
<feature type="transmembrane region" description="Helical" evidence="5">
    <location>
        <begin position="32"/>
        <end position="51"/>
    </location>
</feature>
<gene>
    <name evidence="6" type="ORF">GCM10010978_19930</name>
</gene>
<dbReference type="Gene3D" id="1.20.120.350">
    <property type="entry name" value="Voltage-gated potassium channels. Chain C"/>
    <property type="match status" value="1"/>
</dbReference>
<keyword evidence="7" id="KW-1185">Reference proteome</keyword>
<dbReference type="EMBL" id="BMEV01000035">
    <property type="protein sequence ID" value="GFZ78468.1"/>
    <property type="molecule type" value="Genomic_DNA"/>
</dbReference>
<dbReference type="AlphaFoldDB" id="A0A8J2TKR0"/>
<comment type="subcellular location">
    <subcellularLocation>
        <location evidence="1">Membrane</location>
        <topology evidence="1">Multi-pass membrane protein</topology>
    </subcellularLocation>
</comment>
<organism evidence="6 7">
    <name type="scientific">Compostibacillus humi</name>
    <dbReference type="NCBI Taxonomy" id="1245525"/>
    <lineage>
        <taxon>Bacteria</taxon>
        <taxon>Bacillati</taxon>
        <taxon>Bacillota</taxon>
        <taxon>Bacilli</taxon>
        <taxon>Bacillales</taxon>
        <taxon>Bacillaceae</taxon>
        <taxon>Compostibacillus</taxon>
    </lineage>
</organism>
<feature type="transmembrane region" description="Helical" evidence="5">
    <location>
        <begin position="166"/>
        <end position="188"/>
    </location>
</feature>